<dbReference type="Proteomes" id="UP000017836">
    <property type="component" value="Unassembled WGS sequence"/>
</dbReference>
<dbReference type="InterPro" id="IPR011990">
    <property type="entry name" value="TPR-like_helical_dom_sf"/>
</dbReference>
<organism evidence="3 4">
    <name type="scientific">Amborella trichopoda</name>
    <dbReference type="NCBI Taxonomy" id="13333"/>
    <lineage>
        <taxon>Eukaryota</taxon>
        <taxon>Viridiplantae</taxon>
        <taxon>Streptophyta</taxon>
        <taxon>Embryophyta</taxon>
        <taxon>Tracheophyta</taxon>
        <taxon>Spermatophyta</taxon>
        <taxon>Magnoliopsida</taxon>
        <taxon>Amborellales</taxon>
        <taxon>Amborellaceae</taxon>
        <taxon>Amborella</taxon>
    </lineage>
</organism>
<keyword evidence="1" id="KW-0677">Repeat</keyword>
<dbReference type="Pfam" id="PF20431">
    <property type="entry name" value="E_motif"/>
    <property type="match status" value="1"/>
</dbReference>
<dbReference type="Pfam" id="PF13041">
    <property type="entry name" value="PPR_2"/>
    <property type="match status" value="1"/>
</dbReference>
<protein>
    <submittedName>
        <fullName evidence="3">Uncharacterized protein</fullName>
    </submittedName>
</protein>
<dbReference type="PANTHER" id="PTHR47926">
    <property type="entry name" value="PENTATRICOPEPTIDE REPEAT-CONTAINING PROTEIN"/>
    <property type="match status" value="1"/>
</dbReference>
<evidence type="ECO:0000313" key="4">
    <source>
        <dbReference type="Proteomes" id="UP000017836"/>
    </source>
</evidence>
<dbReference type="PROSITE" id="PS51375">
    <property type="entry name" value="PPR"/>
    <property type="match status" value="3"/>
</dbReference>
<feature type="repeat" description="PPR" evidence="2">
    <location>
        <begin position="315"/>
        <end position="349"/>
    </location>
</feature>
<keyword evidence="4" id="KW-1185">Reference proteome</keyword>
<feature type="repeat" description="PPR" evidence="2">
    <location>
        <begin position="116"/>
        <end position="150"/>
    </location>
</feature>
<dbReference type="Pfam" id="PF01535">
    <property type="entry name" value="PPR"/>
    <property type="match status" value="4"/>
</dbReference>
<name>W1PD01_AMBTC</name>
<proteinExistence type="predicted"/>
<dbReference type="GO" id="GO:0009451">
    <property type="term" value="P:RNA modification"/>
    <property type="evidence" value="ECO:0000318"/>
    <property type="project" value="GO_Central"/>
</dbReference>
<dbReference type="Gramene" id="ERN05828">
    <property type="protein sequence ID" value="ERN05828"/>
    <property type="gene ID" value="AMTR_s00006p00261060"/>
</dbReference>
<dbReference type="InterPro" id="IPR046960">
    <property type="entry name" value="PPR_At4g14850-like_plant"/>
</dbReference>
<dbReference type="OMA" id="WHEVAAI"/>
<dbReference type="Gene3D" id="1.25.40.10">
    <property type="entry name" value="Tetratricopeptide repeat domain"/>
    <property type="match status" value="3"/>
</dbReference>
<dbReference type="FunFam" id="1.25.40.10:FF:000344">
    <property type="entry name" value="Pentatricopeptide repeat-containing protein"/>
    <property type="match status" value="1"/>
</dbReference>
<dbReference type="FunFam" id="1.25.40.10:FF:000442">
    <property type="entry name" value="Pentatricopeptide repeat-containing protein At3g49710"/>
    <property type="match status" value="1"/>
</dbReference>
<dbReference type="FunFam" id="1.25.40.10:FF:000158">
    <property type="entry name" value="pentatricopeptide repeat-containing protein At2g33680"/>
    <property type="match status" value="1"/>
</dbReference>
<accession>W1PD01</accession>
<reference evidence="4" key="1">
    <citation type="journal article" date="2013" name="Science">
        <title>The Amborella genome and the evolution of flowering plants.</title>
        <authorList>
            <consortium name="Amborella Genome Project"/>
        </authorList>
    </citation>
    <scope>NUCLEOTIDE SEQUENCE [LARGE SCALE GENOMIC DNA]</scope>
</reference>
<sequence length="506" mass="55646">MNPSTAVALSPFLHQLSALNCARSIACECVRTRDLLTGLTLHAQLLRSPTAPPFLFVFNLHVSLYAKCGHLNQACICFNQIPWPNAFSLNAMLAAYVSEGLVHRARELFNETAQRDVVSWNTLIAGYARMGYESGALGLLSTMIDSNETVDGFTISGAISACSSERQGKIVHALGVCLGLTVYVSVSNALITMYSGCGLLDDGIQVFVEMRERDEISWKAMIVAYGQHRCGLEALGLFQEMVRVGVRLDMYTLASVLTCYSNLEDLNGGRHFHGVLIKSGFDSNGHVASGLIDMYSECGRRNDAYKIFDSIPCRDLVLWNTMIMGFALNERPEEAIGVFRELLRVGFEPDGCTLVCILSACSDLSLPLQGRQVHALVAQYEPHLSRHLVVGNALVSRACRICGNVELGAEAASQLVALEPHNAAGYVMLSNMHAEAGQWHEVAAIRKMMRDKGVKKVPGCSWIEVKNKLHVFVVEDSYHPMIDTIYQFLESISGKMRDLGYVPDVR</sequence>
<feature type="repeat" description="PPR" evidence="2">
    <location>
        <begin position="214"/>
        <end position="248"/>
    </location>
</feature>
<evidence type="ECO:0000313" key="3">
    <source>
        <dbReference type="EMBL" id="ERN05828.1"/>
    </source>
</evidence>
<dbReference type="eggNOG" id="KOG4197">
    <property type="taxonomic scope" value="Eukaryota"/>
</dbReference>
<dbReference type="HOGENOM" id="CLU_002706_37_8_1"/>
<dbReference type="NCBIfam" id="TIGR00756">
    <property type="entry name" value="PPR"/>
    <property type="match status" value="3"/>
</dbReference>
<dbReference type="GO" id="GO:0099402">
    <property type="term" value="P:plant organ development"/>
    <property type="evidence" value="ECO:0007669"/>
    <property type="project" value="UniProtKB-ARBA"/>
</dbReference>
<evidence type="ECO:0000256" key="2">
    <source>
        <dbReference type="PROSITE-ProRule" id="PRU00708"/>
    </source>
</evidence>
<dbReference type="InterPro" id="IPR002885">
    <property type="entry name" value="PPR_rpt"/>
</dbReference>
<gene>
    <name evidence="3" type="ORF">AMTR_s00006p00261060</name>
</gene>
<dbReference type="EMBL" id="KI393980">
    <property type="protein sequence ID" value="ERN05828.1"/>
    <property type="molecule type" value="Genomic_DNA"/>
</dbReference>
<dbReference type="GO" id="GO:0003723">
    <property type="term" value="F:RNA binding"/>
    <property type="evidence" value="ECO:0007669"/>
    <property type="project" value="InterPro"/>
</dbReference>
<evidence type="ECO:0000256" key="1">
    <source>
        <dbReference type="ARBA" id="ARBA00022737"/>
    </source>
</evidence>
<dbReference type="InterPro" id="IPR046848">
    <property type="entry name" value="E_motif"/>
</dbReference>
<dbReference type="PANTHER" id="PTHR47926:SF533">
    <property type="entry name" value="DYW DOMAIN-CONTAINING PROTEIN"/>
    <property type="match status" value="1"/>
</dbReference>
<dbReference type="AlphaFoldDB" id="W1PD01"/>